<comment type="cofactor">
    <cofactor evidence="3">
        <name>Zn(2+)</name>
        <dbReference type="ChEBI" id="CHEBI:29105"/>
    </cofactor>
    <text evidence="3">Binds 2 Zn(2+) ions.</text>
</comment>
<feature type="binding site" evidence="3">
    <location>
        <position position="279"/>
    </location>
    <ligand>
        <name>Zn(2+)</name>
        <dbReference type="ChEBI" id="CHEBI:29105"/>
        <label>2</label>
    </ligand>
</feature>
<sequence length="555" mass="61010">MTFCAKHYAPQREVERFHNVIVLIPDGCGVAHMAIARWFKGAPLAQDSMDVSFVRTFCANSMITGSAAAATAFATGFKTWEDSEKAKCLSVCPDSLLLPQAQEFPVSEQWRPVATVLEGARLAGKAVGLVATCRVSHATPAAYASHWHSRDNNSLLIEQMVYGDIDVVFGGGFRYLVDAHAQVPGSSSKGGRRDGENLYQVLRSNGYTVVTDREGLNTLEPNARKVWGMFADNHMVHDIDRSKLAPDEPSLAEMTEKGIEILSKDTDGFFLMVEGSQVDWSSHDNDPVGVVTDYIAFDQAVRVALDFAKSHPEQRTLVLIFPDHDNGGMSLGRRDMNSYAFRPEDMKSAIENASLTADGVEVLIWNSARNVGPNADSIEHVVAQYYGIADLTDEETEAILRELADTVDVNLRTVIGPMLSERAGIGWTTFDHTGNDVPLFSYGLSRVPQTLDNTEIAHLCAHAMGFDLSDVNDRLIVDAGELFDDATLMIDTSGVEMSKGHLIVEKDEKKAVFPFFKNVMIVGQDTVALEGLTLYSLKSHRVFLPRQVKSFFAAY</sequence>
<dbReference type="EMBL" id="LJUJ01000026">
    <property type="protein sequence ID" value="KPK62786.1"/>
    <property type="molecule type" value="Genomic_DNA"/>
</dbReference>
<dbReference type="Pfam" id="PF00245">
    <property type="entry name" value="Alk_phosphatase"/>
    <property type="match status" value="1"/>
</dbReference>
<evidence type="ECO:0000313" key="6">
    <source>
        <dbReference type="Proteomes" id="UP000051373"/>
    </source>
</evidence>
<feature type="binding site" evidence="3">
    <location>
        <position position="324"/>
    </location>
    <ligand>
        <name>Zn(2+)</name>
        <dbReference type="ChEBI" id="CHEBI:29105"/>
        <label>2</label>
    </ligand>
</feature>
<dbReference type="SUPFAM" id="SSF53649">
    <property type="entry name" value="Alkaline phosphatase-like"/>
    <property type="match status" value="1"/>
</dbReference>
<dbReference type="InterPro" id="IPR001952">
    <property type="entry name" value="Alkaline_phosphatase"/>
</dbReference>
<dbReference type="Gene3D" id="3.40.720.10">
    <property type="entry name" value="Alkaline Phosphatase, subunit A"/>
    <property type="match status" value="1"/>
</dbReference>
<feature type="binding site" evidence="3">
    <location>
        <position position="274"/>
    </location>
    <ligand>
        <name>Mg(2+)</name>
        <dbReference type="ChEBI" id="CHEBI:18420"/>
    </ligand>
</feature>
<gene>
    <name evidence="5" type="ORF">AMJ83_09800</name>
</gene>
<feature type="active site" description="Phosphoserine intermediate" evidence="2">
    <location>
        <position position="66"/>
    </location>
</feature>
<evidence type="ECO:0000256" key="3">
    <source>
        <dbReference type="PIRSR" id="PIRSR601952-2"/>
    </source>
</evidence>
<feature type="binding site" evidence="3">
    <location>
        <position position="283"/>
    </location>
    <ligand>
        <name>Zn(2+)</name>
        <dbReference type="ChEBI" id="CHEBI:29105"/>
        <label>2</label>
    </ligand>
</feature>
<evidence type="ECO:0000313" key="5">
    <source>
        <dbReference type="EMBL" id="KPK62786.1"/>
    </source>
</evidence>
<evidence type="ECO:0008006" key="7">
    <source>
        <dbReference type="Google" id="ProtNLM"/>
    </source>
</evidence>
<keyword evidence="3" id="KW-0862">Zinc</keyword>
<dbReference type="InterPro" id="IPR017850">
    <property type="entry name" value="Alkaline_phosphatase_core_sf"/>
</dbReference>
<dbReference type="STRING" id="1703779.AMJ83_09800"/>
<dbReference type="CDD" id="cd16012">
    <property type="entry name" value="ALP"/>
    <property type="match status" value="1"/>
</dbReference>
<feature type="binding site" evidence="3">
    <location>
        <position position="323"/>
    </location>
    <ligand>
        <name>Zn(2+)</name>
        <dbReference type="ChEBI" id="CHEBI:29105"/>
        <label>2</label>
    </ligand>
</feature>
<feature type="binding site" evidence="3">
    <location>
        <position position="137"/>
    </location>
    <ligand>
        <name>Mg(2+)</name>
        <dbReference type="ChEBI" id="CHEBI:18420"/>
    </ligand>
</feature>
<keyword evidence="3" id="KW-0460">Magnesium</keyword>
<keyword evidence="3" id="KW-0479">Metal-binding</keyword>
<feature type="binding site" evidence="3">
    <location>
        <position position="432"/>
    </location>
    <ligand>
        <name>Zn(2+)</name>
        <dbReference type="ChEBI" id="CHEBI:29105"/>
        <label>2</label>
    </ligand>
</feature>
<dbReference type="GO" id="GO:0004035">
    <property type="term" value="F:alkaline phosphatase activity"/>
    <property type="evidence" value="ECO:0007669"/>
    <property type="project" value="TreeGrafter"/>
</dbReference>
<dbReference type="AlphaFoldDB" id="A0A0S8FRN6"/>
<feature type="binding site" evidence="3">
    <location>
        <position position="139"/>
    </location>
    <ligand>
        <name>Mg(2+)</name>
        <dbReference type="ChEBI" id="CHEBI:18420"/>
    </ligand>
</feature>
<evidence type="ECO:0000256" key="2">
    <source>
        <dbReference type="PIRSR" id="PIRSR601952-1"/>
    </source>
</evidence>
<organism evidence="5 6">
    <name type="scientific">candidate division WOR_3 bacterium SM23_42</name>
    <dbReference type="NCBI Taxonomy" id="1703779"/>
    <lineage>
        <taxon>Bacteria</taxon>
        <taxon>Bacteria division WOR-3</taxon>
    </lineage>
</organism>
<dbReference type="PATRIC" id="fig|1703779.3.peg.1409"/>
<comment type="cofactor">
    <cofactor evidence="3">
        <name>Mg(2+)</name>
        <dbReference type="ChEBI" id="CHEBI:18420"/>
    </cofactor>
    <text evidence="3">Binds 1 Mg(2+) ion.</text>
</comment>
<feature type="binding site" evidence="3">
    <location>
        <position position="26"/>
    </location>
    <ligand>
        <name>Mg(2+)</name>
        <dbReference type="ChEBI" id="CHEBI:18420"/>
    </ligand>
</feature>
<feature type="binding site" evidence="3">
    <location>
        <position position="26"/>
    </location>
    <ligand>
        <name>Zn(2+)</name>
        <dbReference type="ChEBI" id="CHEBI:29105"/>
        <label>2</label>
    </ligand>
</feature>
<name>A0A0S8FRN6_UNCW3</name>
<protein>
    <recommendedName>
        <fullName evidence="7">Alkaline phosphatase</fullName>
    </recommendedName>
</protein>
<comment type="caution">
    <text evidence="5">The sequence shown here is derived from an EMBL/GenBank/DDBJ whole genome shotgun (WGS) entry which is preliminary data.</text>
</comment>
<evidence type="ECO:0000256" key="4">
    <source>
        <dbReference type="RuleBase" id="RU003946"/>
    </source>
</evidence>
<dbReference type="PANTHER" id="PTHR11596:SF5">
    <property type="entry name" value="ALKALINE PHOSPHATASE"/>
    <property type="match status" value="1"/>
</dbReference>
<reference evidence="5 6" key="1">
    <citation type="journal article" date="2015" name="Microbiome">
        <title>Genomic resolution of linkages in carbon, nitrogen, and sulfur cycling among widespread estuary sediment bacteria.</title>
        <authorList>
            <person name="Baker B.J."/>
            <person name="Lazar C.S."/>
            <person name="Teske A.P."/>
            <person name="Dick G.J."/>
        </authorList>
    </citation>
    <scope>NUCLEOTIDE SEQUENCE [LARGE SCALE GENOMIC DNA]</scope>
    <source>
        <strain evidence="5">SM23_42</strain>
    </source>
</reference>
<evidence type="ECO:0000256" key="1">
    <source>
        <dbReference type="ARBA" id="ARBA00022553"/>
    </source>
</evidence>
<dbReference type="GO" id="GO:0046872">
    <property type="term" value="F:metal ion binding"/>
    <property type="evidence" value="ECO:0007669"/>
    <property type="project" value="UniProtKB-KW"/>
</dbReference>
<dbReference type="PRINTS" id="PR00113">
    <property type="entry name" value="ALKPHPHTASE"/>
</dbReference>
<proteinExistence type="inferred from homology"/>
<comment type="similarity">
    <text evidence="4">Belongs to the alkaline phosphatase family.</text>
</comment>
<dbReference type="Gene3D" id="1.10.60.40">
    <property type="match status" value="1"/>
</dbReference>
<dbReference type="PANTHER" id="PTHR11596">
    <property type="entry name" value="ALKALINE PHOSPHATASE"/>
    <property type="match status" value="1"/>
</dbReference>
<dbReference type="SMART" id="SM00098">
    <property type="entry name" value="alkPPc"/>
    <property type="match status" value="1"/>
</dbReference>
<keyword evidence="1" id="KW-0597">Phosphoprotein</keyword>
<accession>A0A0S8FRN6</accession>
<dbReference type="Proteomes" id="UP000051373">
    <property type="component" value="Unassembled WGS sequence"/>
</dbReference>